<comment type="caution">
    <text evidence="3">The sequence shown here is derived from an EMBL/GenBank/DDBJ whole genome shotgun (WGS) entry which is preliminary data.</text>
</comment>
<protein>
    <submittedName>
        <fullName evidence="3">Extracellular alkaline serine protease</fullName>
    </submittedName>
</protein>
<name>A0A1B7YBR4_COLHI</name>
<dbReference type="AlphaFoldDB" id="A0A1B7YBR4"/>
<feature type="active site" description="Charge relay system" evidence="1">
    <location>
        <position position="849"/>
    </location>
</feature>
<dbReference type="VEuPathDB" id="FungiDB:CH63R_08316"/>
<dbReference type="Pfam" id="PF00082">
    <property type="entry name" value="Peptidase_S8"/>
    <property type="match status" value="1"/>
</dbReference>
<dbReference type="GeneID" id="28867397"/>
<dbReference type="SUPFAM" id="SSF52743">
    <property type="entry name" value="Subtilisin-like"/>
    <property type="match status" value="1"/>
</dbReference>
<keyword evidence="1 3" id="KW-0645">Protease</keyword>
<evidence type="ECO:0000313" key="3">
    <source>
        <dbReference type="EMBL" id="OBR09551.1"/>
    </source>
</evidence>
<keyword evidence="4" id="KW-1185">Reference proteome</keyword>
<feature type="active site" description="Charge relay system" evidence="1">
    <location>
        <position position="700"/>
    </location>
</feature>
<proteinExistence type="inferred from homology"/>
<feature type="domain" description="Peptidase S8/S53" evidence="2">
    <location>
        <begin position="660"/>
        <end position="879"/>
    </location>
</feature>
<dbReference type="InterPro" id="IPR036852">
    <property type="entry name" value="Peptidase_S8/S53_dom_sf"/>
</dbReference>
<reference evidence="4" key="1">
    <citation type="journal article" date="2017" name="BMC Genomics">
        <title>Gapless genome assembly of Colletotrichum higginsianum reveals chromosome structure and association of transposable elements with secondary metabolite gene clusters.</title>
        <authorList>
            <person name="Dallery J.-F."/>
            <person name="Lapalu N."/>
            <person name="Zampounis A."/>
            <person name="Pigne S."/>
            <person name="Luyten I."/>
            <person name="Amselem J."/>
            <person name="Wittenberg A.H.J."/>
            <person name="Zhou S."/>
            <person name="de Queiroz M.V."/>
            <person name="Robin G.P."/>
            <person name="Auger A."/>
            <person name="Hainaut M."/>
            <person name="Henrissat B."/>
            <person name="Kim K.-T."/>
            <person name="Lee Y.-H."/>
            <person name="Lespinet O."/>
            <person name="Schwartz D.C."/>
            <person name="Thon M.R."/>
            <person name="O'Connell R.J."/>
        </authorList>
    </citation>
    <scope>NUCLEOTIDE SEQUENCE [LARGE SCALE GENOMIC DNA]</scope>
    <source>
        <strain evidence="4">IMI 349063</strain>
    </source>
</reference>
<dbReference type="EMBL" id="LTAN01000005">
    <property type="protein sequence ID" value="OBR09551.1"/>
    <property type="molecule type" value="Genomic_DNA"/>
</dbReference>
<sequence length="940" mass="104646">MSPFRPLSIIAASQRLLPELLRLEKETGIDSIHLQRQMCVLDEAVRQIVVLSPGLDPACTSSNTGDRNIGPVRFFEDALASCDQSLAGLRAALTPNRIKILNRVAKDGDEHNVDTISVIQGLMRELATNINKVTVVAYCLNSKSLESSAVLADRLEDFCRWLSETGVFPDLGVLSDDLSSQNTSSSLLPISNKRKVFFRISEYDLSSPSTSRRVKGNLSLHHTICPLAELDENTADNQPFTLKFRCHCEDEDHSNSLSFQLFSDRSLPVMEVEESSYGVWHMLLVGNRKNVVSARIELLQHEHRDYAVIEALWSRLVRLFLPPKEEKNQSIRGMFAISDSTVSVLRSRATMLSGVTFMIDDSQFSPDWKPNEIYLQLLHHSRASSSSLVGASSDDRHYAFIQESHFSVLVSDKPPYSAGTESRVKDHVVTISRKTIVNHPGTSFIVTVEDVDCFEDGSPQARTSCTSVIFRFREKRAATEFAQYLDRMKKLLQEIELQGPVNAENFLYQREHESPPSEASQQAKSCVTIAYRKSQSREDSQIRTILTRVGHRGSVSLAAPASFLQTIERGPPYNLSDQMFWSLQYAEKGCPLITRKKWDNLLDVKRTSVPRLHTFISQAGPAAIRGDLSKTAAWFKELEDVELVLRTPKRIRISENYRPVRVAVIDTAVDPSRKVVAAYDFINKCVVGSDKDAGTQNFQHGTQSVDLILKVYDEAVIFVAKIFDGEHVDEKQGPLLMAEAITWAVSQSVDIISISAGFASCPEELRAAVHQAHAAGILIFAAASNWGNTNQVAFPARIQDQVFCIFATTAALKDVPEINPEPRKNADNFALLGHDIDLPGHAGLVSGTSAATALAAGLAARVIDFARHTEHPEEISGSYMIESKAGMTAVFRALTMQSKKYDCVKPRRMLPEPWEDDLSNPSRTRSHVRRFLSSVVRNTM</sequence>
<dbReference type="Proteomes" id="UP000092177">
    <property type="component" value="Chromosome 5"/>
</dbReference>
<keyword evidence="1" id="KW-0720">Serine protease</keyword>
<dbReference type="OrthoDB" id="5150903at2759"/>
<dbReference type="Gene3D" id="3.40.50.200">
    <property type="entry name" value="Peptidase S8/S53 domain"/>
    <property type="match status" value="1"/>
</dbReference>
<dbReference type="InterPro" id="IPR000209">
    <property type="entry name" value="Peptidase_S8/S53_dom"/>
</dbReference>
<evidence type="ECO:0000313" key="4">
    <source>
        <dbReference type="Proteomes" id="UP000092177"/>
    </source>
</evidence>
<dbReference type="GO" id="GO:0004252">
    <property type="term" value="F:serine-type endopeptidase activity"/>
    <property type="evidence" value="ECO:0007669"/>
    <property type="project" value="UniProtKB-UniRule"/>
</dbReference>
<feature type="active site" description="Charge relay system" evidence="1">
    <location>
        <position position="666"/>
    </location>
</feature>
<dbReference type="GO" id="GO:0006508">
    <property type="term" value="P:proteolysis"/>
    <property type="evidence" value="ECO:0007669"/>
    <property type="project" value="UniProtKB-KW"/>
</dbReference>
<dbReference type="PROSITE" id="PS51892">
    <property type="entry name" value="SUBTILASE"/>
    <property type="match status" value="1"/>
</dbReference>
<accession>A0A1B7YBR4</accession>
<comment type="similarity">
    <text evidence="1">Belongs to the peptidase S8 family.</text>
</comment>
<evidence type="ECO:0000259" key="2">
    <source>
        <dbReference type="Pfam" id="PF00082"/>
    </source>
</evidence>
<organism evidence="3 4">
    <name type="scientific">Colletotrichum higginsianum (strain IMI 349063)</name>
    <name type="common">Crucifer anthracnose fungus</name>
    <dbReference type="NCBI Taxonomy" id="759273"/>
    <lineage>
        <taxon>Eukaryota</taxon>
        <taxon>Fungi</taxon>
        <taxon>Dikarya</taxon>
        <taxon>Ascomycota</taxon>
        <taxon>Pezizomycotina</taxon>
        <taxon>Sordariomycetes</taxon>
        <taxon>Hypocreomycetidae</taxon>
        <taxon>Glomerellales</taxon>
        <taxon>Glomerellaceae</taxon>
        <taxon>Colletotrichum</taxon>
        <taxon>Colletotrichum destructivum species complex</taxon>
    </lineage>
</organism>
<evidence type="ECO:0000256" key="1">
    <source>
        <dbReference type="PROSITE-ProRule" id="PRU01240"/>
    </source>
</evidence>
<gene>
    <name evidence="3" type="ORF">CH63R_08316</name>
</gene>
<dbReference type="KEGG" id="chig:CH63R_08316"/>
<dbReference type="RefSeq" id="XP_018158068.1">
    <property type="nucleotide sequence ID" value="XM_018303290.1"/>
</dbReference>
<keyword evidence="1" id="KW-0378">Hydrolase</keyword>